<keyword evidence="1" id="KW-0812">Transmembrane</keyword>
<reference evidence="2 3" key="1">
    <citation type="submission" date="2018-03" db="EMBL/GenBank/DDBJ databases">
        <title>Cross-interface Injection: A General Nanoliter Liquid Handling Method Applied to Single Cells Genome Amplification Automated Nanoliter Liquid Handling Applied to Single Cell Multiple Displacement Amplification.</title>
        <authorList>
            <person name="Yun J."/>
            <person name="Xu P."/>
            <person name="Xu J."/>
            <person name="Dai X."/>
            <person name="Wang Y."/>
            <person name="Zheng X."/>
            <person name="Cao C."/>
            <person name="Yi Q."/>
            <person name="Zhu Y."/>
            <person name="Wang L."/>
            <person name="Dong Z."/>
            <person name="Huang Y."/>
            <person name="Huang L."/>
            <person name="Du W."/>
        </authorList>
    </citation>
    <scope>NUCLEOTIDE SEQUENCE [LARGE SCALE GENOMIC DNA]</scope>
    <source>
        <strain evidence="2 3">Z-D1-2</strain>
    </source>
</reference>
<feature type="transmembrane region" description="Helical" evidence="1">
    <location>
        <begin position="58"/>
        <end position="82"/>
    </location>
</feature>
<keyword evidence="1" id="KW-1133">Transmembrane helix</keyword>
<evidence type="ECO:0000313" key="3">
    <source>
        <dbReference type="Proteomes" id="UP000240608"/>
    </source>
</evidence>
<evidence type="ECO:0000313" key="2">
    <source>
        <dbReference type="EMBL" id="PTB91571.1"/>
    </source>
</evidence>
<dbReference type="AlphaFoldDB" id="A0A2T4DCM1"/>
<accession>A0A2T4DCM1</accession>
<evidence type="ECO:0000256" key="1">
    <source>
        <dbReference type="SAM" id="Phobius"/>
    </source>
</evidence>
<sequence length="131" mass="15358">MEKLKQWLKTNVVPVIKWLWNYLKVWRELSSIAVALFLWANSAWFLRKIDPTAATYDAGVFQVYLFAIIGLFLLHGIVRILMKLIWPTSDHYLDTQFAQDFNAITSWQKLILSTFIFFAFLFAAVLLARIL</sequence>
<feature type="transmembrane region" description="Helical" evidence="1">
    <location>
        <begin position="29"/>
        <end position="46"/>
    </location>
</feature>
<protein>
    <submittedName>
        <fullName evidence="2">Uncharacterized protein</fullName>
    </submittedName>
</protein>
<comment type="caution">
    <text evidence="2">The sequence shown here is derived from an EMBL/GenBank/DDBJ whole genome shotgun (WGS) entry which is preliminary data.</text>
</comment>
<feature type="transmembrane region" description="Helical" evidence="1">
    <location>
        <begin position="110"/>
        <end position="128"/>
    </location>
</feature>
<proteinExistence type="predicted"/>
<gene>
    <name evidence="2" type="ORF">C9994_15310</name>
</gene>
<keyword evidence="1" id="KW-0472">Membrane</keyword>
<dbReference type="Proteomes" id="UP000240608">
    <property type="component" value="Unassembled WGS sequence"/>
</dbReference>
<organism evidence="2 3">
    <name type="scientific">Marivirga lumbricoides</name>
    <dbReference type="NCBI Taxonomy" id="1046115"/>
    <lineage>
        <taxon>Bacteria</taxon>
        <taxon>Pseudomonadati</taxon>
        <taxon>Bacteroidota</taxon>
        <taxon>Cytophagia</taxon>
        <taxon>Cytophagales</taxon>
        <taxon>Marivirgaceae</taxon>
        <taxon>Marivirga</taxon>
    </lineage>
</organism>
<dbReference type="EMBL" id="PYVU01000347">
    <property type="protein sequence ID" value="PTB91571.1"/>
    <property type="molecule type" value="Genomic_DNA"/>
</dbReference>
<name>A0A2T4DCM1_9BACT</name>